<dbReference type="EMBL" id="JAUIYO010000018">
    <property type="protein sequence ID" value="MFK2826987.1"/>
    <property type="molecule type" value="Genomic_DNA"/>
</dbReference>
<dbReference type="InterPro" id="IPR015424">
    <property type="entry name" value="PyrdxlP-dep_Trfase"/>
</dbReference>
<evidence type="ECO:0000256" key="1">
    <source>
        <dbReference type="ARBA" id="ARBA00001933"/>
    </source>
</evidence>
<dbReference type="Proteomes" id="UP001619911">
    <property type="component" value="Unassembled WGS sequence"/>
</dbReference>
<evidence type="ECO:0000313" key="9">
    <source>
        <dbReference type="Proteomes" id="UP001619911"/>
    </source>
</evidence>
<name>A0ABW8IBY8_9BACI</name>
<reference evidence="8 9" key="1">
    <citation type="submission" date="2023-07" db="EMBL/GenBank/DDBJ databases">
        <title>Bacillus lucianemedeirus sp. nov, a new species isolated from an immunobiological production facility.</title>
        <authorList>
            <person name="Costa L.V."/>
            <person name="Miranda R.V.S.L."/>
            <person name="Brandao M.L.L."/>
            <person name="Reis C.M.F."/>
            <person name="Frazao A.M."/>
            <person name="Cruz F.V."/>
            <person name="Baio P.V.P."/>
            <person name="Veras J.F.C."/>
            <person name="Ramos J.N."/>
            <person name="Vieira V."/>
        </authorList>
    </citation>
    <scope>NUCLEOTIDE SEQUENCE [LARGE SCALE GENOMIC DNA]</scope>
    <source>
        <strain evidence="8 9">B190/17</strain>
    </source>
</reference>
<feature type="domain" description="Orn/Lys/Arg decarboxylases family 1 pyridoxal-P attachment site" evidence="6">
    <location>
        <begin position="7"/>
        <end position="283"/>
    </location>
</feature>
<dbReference type="Pfam" id="PF01276">
    <property type="entry name" value="OKR_DC_1"/>
    <property type="match status" value="1"/>
</dbReference>
<dbReference type="GO" id="GO:0008483">
    <property type="term" value="F:transaminase activity"/>
    <property type="evidence" value="ECO:0007669"/>
    <property type="project" value="UniProtKB-KW"/>
</dbReference>
<dbReference type="SUPFAM" id="SSF55904">
    <property type="entry name" value="Ornithine decarboxylase C-terminal domain"/>
    <property type="match status" value="1"/>
</dbReference>
<comment type="cofactor">
    <cofactor evidence="1">
        <name>pyridoxal 5'-phosphate</name>
        <dbReference type="ChEBI" id="CHEBI:597326"/>
    </cofactor>
</comment>
<dbReference type="PANTHER" id="PTHR43277">
    <property type="entry name" value="ARGININE DECARBOXYLASE"/>
    <property type="match status" value="1"/>
</dbReference>
<keyword evidence="5" id="KW-0456">Lyase</keyword>
<keyword evidence="8" id="KW-0032">Aminotransferase</keyword>
<dbReference type="Gene3D" id="3.90.100.10">
    <property type="entry name" value="Orn/Lys/Arg decarboxylase, C-terminal domain"/>
    <property type="match status" value="1"/>
</dbReference>
<evidence type="ECO:0000256" key="4">
    <source>
        <dbReference type="ARBA" id="ARBA00022898"/>
    </source>
</evidence>
<dbReference type="PANTHER" id="PTHR43277:SF3">
    <property type="entry name" value="DECARBOXYLASE, PUTATIVE-RELATED"/>
    <property type="match status" value="1"/>
</dbReference>
<comment type="similarity">
    <text evidence="2">Belongs to the Orn/Lys/Arg decarboxylase class-I family.</text>
</comment>
<keyword evidence="9" id="KW-1185">Reference proteome</keyword>
<comment type="caution">
    <text evidence="8">The sequence shown here is derived from an EMBL/GenBank/DDBJ whole genome shotgun (WGS) entry which is preliminary data.</text>
</comment>
<dbReference type="InterPro" id="IPR036633">
    <property type="entry name" value="Prn/Lys/Arg_de-COase_C_sf"/>
</dbReference>
<proteinExistence type="inferred from homology"/>
<evidence type="ECO:0000256" key="2">
    <source>
        <dbReference type="ARBA" id="ARBA00010671"/>
    </source>
</evidence>
<dbReference type="SUPFAM" id="SSF53383">
    <property type="entry name" value="PLP-dependent transferases"/>
    <property type="match status" value="1"/>
</dbReference>
<feature type="domain" description="Orn/Lys/Arg decarboxylase C-terminal" evidence="7">
    <location>
        <begin position="395"/>
        <end position="447"/>
    </location>
</feature>
<protein>
    <submittedName>
        <fullName evidence="8">Aminotransferase class V-fold PLP-dependent enzyme</fullName>
    </submittedName>
</protein>
<dbReference type="InterPro" id="IPR008286">
    <property type="entry name" value="Prn/Lys/Arg_de-COase_C"/>
</dbReference>
<evidence type="ECO:0000256" key="5">
    <source>
        <dbReference type="ARBA" id="ARBA00023239"/>
    </source>
</evidence>
<dbReference type="InterPro" id="IPR015421">
    <property type="entry name" value="PyrdxlP-dep_Trfase_major"/>
</dbReference>
<keyword evidence="4" id="KW-0663">Pyridoxal phosphate</keyword>
<accession>A0ABW8IBY8</accession>
<keyword evidence="3" id="KW-0210">Decarboxylase</keyword>
<dbReference type="Gene3D" id="3.40.640.10">
    <property type="entry name" value="Type I PLP-dependent aspartate aminotransferase-like (Major domain)"/>
    <property type="match status" value="1"/>
</dbReference>
<evidence type="ECO:0000256" key="3">
    <source>
        <dbReference type="ARBA" id="ARBA00022793"/>
    </source>
</evidence>
<evidence type="ECO:0000259" key="7">
    <source>
        <dbReference type="Pfam" id="PF03711"/>
    </source>
</evidence>
<sequence>MNHTSIPIIEALQEHIKQQPLSFHVPGHKNGYTGIQELLADFQTILRYDVTEISGLDDFHSPEGCILEAQQLLTHLYNTRKSYFLVNGSTVGNLAMVLALCEEGETVLVQRNSHKSIIHALKLAKLRPIFLDTEYNAHIQTAGGVSFETVKEAYHRYPFAKAIILTYPNYYGIAEPLGEIIRLAKQKGSFVLVDEAHGPHFILQDPFPLSSLKMGADIVVHSAHKMLPAMTMGSYLHVGSQDVPLTKLEFYLQALQSSSPSYPIMASLDMARAYLAGITEEDQAFTLQMREKLAEQLYQKEIETVFSDDPLKMLLRKPGYSGYELQKRLEEAHIYTEMADPVQVLCTLPLFKKGDDGFLLRVKEKIEQLTIEERKCRFLVDAPLVHKQKVSPLALSYKEQEKRLREWVCIEEAAGRIAAETIIPYPPGIALIMNGERVSEEQAVIVKKLIVQGVHIQGGQRLDENKVAVFCEENINE</sequence>
<dbReference type="InterPro" id="IPR000310">
    <property type="entry name" value="Orn/Lys/Arg_deCO2ase_major_dom"/>
</dbReference>
<keyword evidence="8" id="KW-0808">Transferase</keyword>
<dbReference type="Pfam" id="PF03711">
    <property type="entry name" value="OKR_DC_1_C"/>
    <property type="match status" value="1"/>
</dbReference>
<evidence type="ECO:0000259" key="6">
    <source>
        <dbReference type="Pfam" id="PF01276"/>
    </source>
</evidence>
<dbReference type="InterPro" id="IPR052357">
    <property type="entry name" value="Orn_Lys_Arg_decarboxylase-I"/>
</dbReference>
<evidence type="ECO:0000313" key="8">
    <source>
        <dbReference type="EMBL" id="MFK2826987.1"/>
    </source>
</evidence>
<gene>
    <name evidence="8" type="ORF">QYG89_15140</name>
</gene>
<dbReference type="RefSeq" id="WP_404318835.1">
    <property type="nucleotide sequence ID" value="NZ_JAUIYO010000018.1"/>
</dbReference>
<organism evidence="8 9">
    <name type="scientific">Bacillus lumedeiriae</name>
    <dbReference type="NCBI Taxonomy" id="3058829"/>
    <lineage>
        <taxon>Bacteria</taxon>
        <taxon>Bacillati</taxon>
        <taxon>Bacillota</taxon>
        <taxon>Bacilli</taxon>
        <taxon>Bacillales</taxon>
        <taxon>Bacillaceae</taxon>
        <taxon>Bacillus</taxon>
    </lineage>
</organism>